<feature type="transmembrane region" description="Helical" evidence="5">
    <location>
        <begin position="253"/>
        <end position="278"/>
    </location>
</feature>
<keyword evidence="2 5" id="KW-0812">Transmembrane</keyword>
<feature type="transmembrane region" description="Helical" evidence="5">
    <location>
        <begin position="299"/>
        <end position="316"/>
    </location>
</feature>
<dbReference type="AlphaFoldDB" id="A0A9N9R8Y0"/>
<feature type="transmembrane region" description="Helical" evidence="5">
    <location>
        <begin position="73"/>
        <end position="93"/>
    </location>
</feature>
<reference evidence="7" key="1">
    <citation type="submission" date="2021-12" db="EMBL/GenBank/DDBJ databases">
        <authorList>
            <person name="King R."/>
        </authorList>
    </citation>
    <scope>NUCLEOTIDE SEQUENCE</scope>
</reference>
<dbReference type="Proteomes" id="UP001153714">
    <property type="component" value="Chromosome 4"/>
</dbReference>
<keyword evidence="4 5" id="KW-0472">Membrane</keyword>
<evidence type="ECO:0000313" key="8">
    <source>
        <dbReference type="Proteomes" id="UP001153714"/>
    </source>
</evidence>
<dbReference type="EMBL" id="OU893335">
    <property type="protein sequence ID" value="CAG9791765.1"/>
    <property type="molecule type" value="Genomic_DNA"/>
</dbReference>
<feature type="transmembrane region" description="Helical" evidence="5">
    <location>
        <begin position="322"/>
        <end position="342"/>
    </location>
</feature>
<dbReference type="Pfam" id="PF01490">
    <property type="entry name" value="Aa_trans"/>
    <property type="match status" value="1"/>
</dbReference>
<feature type="transmembrane region" description="Helical" evidence="5">
    <location>
        <begin position="12"/>
        <end position="32"/>
    </location>
</feature>
<evidence type="ECO:0000256" key="2">
    <source>
        <dbReference type="ARBA" id="ARBA00022692"/>
    </source>
</evidence>
<keyword evidence="3 5" id="KW-1133">Transmembrane helix</keyword>
<evidence type="ECO:0000259" key="6">
    <source>
        <dbReference type="Pfam" id="PF01490"/>
    </source>
</evidence>
<feature type="transmembrane region" description="Helical" evidence="5">
    <location>
        <begin position="113"/>
        <end position="132"/>
    </location>
</feature>
<evidence type="ECO:0000256" key="1">
    <source>
        <dbReference type="ARBA" id="ARBA00004141"/>
    </source>
</evidence>
<name>A0A9N9R8Y0_9NEOP</name>
<evidence type="ECO:0000256" key="4">
    <source>
        <dbReference type="ARBA" id="ARBA00023136"/>
    </source>
</evidence>
<gene>
    <name evidence="7" type="ORF">DIATSA_LOCUS9359</name>
</gene>
<feature type="transmembrane region" description="Helical" evidence="5">
    <location>
        <begin position="207"/>
        <end position="233"/>
    </location>
</feature>
<evidence type="ECO:0000256" key="5">
    <source>
        <dbReference type="SAM" id="Phobius"/>
    </source>
</evidence>
<accession>A0A9N9R8Y0</accession>
<dbReference type="OrthoDB" id="1684102at2759"/>
<sequence length="389" mass="43625">MPMAFKSTGLIPGVIGTIFVAVVATHCVHILVKTSRNLCKICRIPSLSYTATCEYAFKHGPKQLRQYSTFVRYFADSAMAGICIGGTSVYVLFIATSLRDILKSFYPDNVHSIPTYCWMLLLPLILITQIRYLKFLEPFSFFANICLLTTFGITCYYIFSDLRQSTDTELATSVTNWPVFLSTAIFAMEGINVVMPIENEMADPEKFLGCPGVLNMTMVLVAALYGTIGLVGYLRYGKQVEDIITLNLPRDEIIALSAKVLVAVAVFFTYCLQMYAPMDIIWTRLQDRVPRKFHNIGQIFLRTISVTITVLLAAAVPDLGLLISLVGAIFFSTLGLLIPVVVQTVHRWERGLGKYKYMLWKNGFLLLFYVLVLVTGCYTSIKNIVDKFS</sequence>
<feature type="domain" description="Amino acid transporter transmembrane" evidence="6">
    <location>
        <begin position="1"/>
        <end position="381"/>
    </location>
</feature>
<proteinExistence type="predicted"/>
<feature type="transmembrane region" description="Helical" evidence="5">
    <location>
        <begin position="179"/>
        <end position="195"/>
    </location>
</feature>
<dbReference type="PANTHER" id="PTHR22950:SF494">
    <property type="entry name" value="GH04538P"/>
    <property type="match status" value="1"/>
</dbReference>
<feature type="transmembrane region" description="Helical" evidence="5">
    <location>
        <begin position="363"/>
        <end position="381"/>
    </location>
</feature>
<feature type="transmembrane region" description="Helical" evidence="5">
    <location>
        <begin position="139"/>
        <end position="159"/>
    </location>
</feature>
<organism evidence="7 8">
    <name type="scientific">Diatraea saccharalis</name>
    <name type="common">sugarcane borer</name>
    <dbReference type="NCBI Taxonomy" id="40085"/>
    <lineage>
        <taxon>Eukaryota</taxon>
        <taxon>Metazoa</taxon>
        <taxon>Ecdysozoa</taxon>
        <taxon>Arthropoda</taxon>
        <taxon>Hexapoda</taxon>
        <taxon>Insecta</taxon>
        <taxon>Pterygota</taxon>
        <taxon>Neoptera</taxon>
        <taxon>Endopterygota</taxon>
        <taxon>Lepidoptera</taxon>
        <taxon>Glossata</taxon>
        <taxon>Ditrysia</taxon>
        <taxon>Pyraloidea</taxon>
        <taxon>Crambidae</taxon>
        <taxon>Crambinae</taxon>
        <taxon>Diatraea</taxon>
    </lineage>
</organism>
<dbReference type="GO" id="GO:0015179">
    <property type="term" value="F:L-amino acid transmembrane transporter activity"/>
    <property type="evidence" value="ECO:0007669"/>
    <property type="project" value="TreeGrafter"/>
</dbReference>
<keyword evidence="8" id="KW-1185">Reference proteome</keyword>
<protein>
    <recommendedName>
        <fullName evidence="6">Amino acid transporter transmembrane domain-containing protein</fullName>
    </recommendedName>
</protein>
<dbReference type="GO" id="GO:0005774">
    <property type="term" value="C:vacuolar membrane"/>
    <property type="evidence" value="ECO:0007669"/>
    <property type="project" value="TreeGrafter"/>
</dbReference>
<dbReference type="InterPro" id="IPR013057">
    <property type="entry name" value="AA_transpt_TM"/>
</dbReference>
<evidence type="ECO:0000256" key="3">
    <source>
        <dbReference type="ARBA" id="ARBA00022989"/>
    </source>
</evidence>
<dbReference type="PANTHER" id="PTHR22950">
    <property type="entry name" value="AMINO ACID TRANSPORTER"/>
    <property type="match status" value="1"/>
</dbReference>
<comment type="subcellular location">
    <subcellularLocation>
        <location evidence="1">Membrane</location>
        <topology evidence="1">Multi-pass membrane protein</topology>
    </subcellularLocation>
</comment>
<reference evidence="7" key="2">
    <citation type="submission" date="2022-10" db="EMBL/GenBank/DDBJ databases">
        <authorList>
            <consortium name="ENA_rothamsted_submissions"/>
            <consortium name="culmorum"/>
            <person name="King R."/>
        </authorList>
    </citation>
    <scope>NUCLEOTIDE SEQUENCE</scope>
</reference>
<evidence type="ECO:0000313" key="7">
    <source>
        <dbReference type="EMBL" id="CAG9791765.1"/>
    </source>
</evidence>